<protein>
    <recommendedName>
        <fullName evidence="2">Putative zinc-finger domain-containing protein</fullName>
    </recommendedName>
</protein>
<keyword evidence="1" id="KW-0472">Membrane</keyword>
<feature type="transmembrane region" description="Helical" evidence="1">
    <location>
        <begin position="74"/>
        <end position="95"/>
    </location>
</feature>
<dbReference type="RefSeq" id="WP_016175010.1">
    <property type="nucleotide sequence ID" value="NZ_KE136389.1"/>
</dbReference>
<sequence>MTLTCNVIKDLLPLYVEDLLNEDSIVFVEQHLQSCKECRHELELVRQSVILPIETNPAPFITIQKNIQKKKRQIGIFSCLLTLILTLVIGGFLTAPNYLPYQQENVQLNTTENGLVVAQFSDTVANFQVEKQLTKDGLNYIYHITAWNNSWNQLFPSKQRKNTILNPNSEKIKAVYYYPGNDYQDQLIYGDTPYLDGSVTTLPRLVLAYYLVGAFLLMIINGILAIVLRDKKWATIFKHIFLISVSYLLSHLLIKGLSTTSYSAARDFYLICLLTGVLYGGYLLLNQLFSTKKT</sequence>
<dbReference type="eggNOG" id="ENOG502Z8WF">
    <property type="taxonomic scope" value="Bacteria"/>
</dbReference>
<feature type="domain" description="Putative zinc-finger" evidence="2">
    <location>
        <begin position="5"/>
        <end position="39"/>
    </location>
</feature>
<dbReference type="InterPro" id="IPR027383">
    <property type="entry name" value="Znf_put"/>
</dbReference>
<comment type="caution">
    <text evidence="3">The sequence shown here is derived from an EMBL/GenBank/DDBJ whole genome shotgun (WGS) entry which is preliminary data.</text>
</comment>
<gene>
    <name evidence="3" type="ORF">OMQ_01213</name>
</gene>
<dbReference type="Proteomes" id="UP000014136">
    <property type="component" value="Unassembled WGS sequence"/>
</dbReference>
<evidence type="ECO:0000313" key="3">
    <source>
        <dbReference type="EMBL" id="EOT29261.1"/>
    </source>
</evidence>
<reference evidence="3 4" key="1">
    <citation type="submission" date="2013-03" db="EMBL/GenBank/DDBJ databases">
        <title>The Genome Sequence of Enterococcus saccharolyticus ATCC_43076 (Illumina only assembly).</title>
        <authorList>
            <consortium name="The Broad Institute Genomics Platform"/>
            <consortium name="The Broad Institute Genome Sequencing Center for Infectious Disease"/>
            <person name="Earl A."/>
            <person name="Russ C."/>
            <person name="Gilmore M."/>
            <person name="Surin D."/>
            <person name="Walker B."/>
            <person name="Young S."/>
            <person name="Zeng Q."/>
            <person name="Gargeya S."/>
            <person name="Fitzgerald M."/>
            <person name="Haas B."/>
            <person name="Abouelleil A."/>
            <person name="Allen A.W."/>
            <person name="Alvarado L."/>
            <person name="Arachchi H.M."/>
            <person name="Berlin A.M."/>
            <person name="Chapman S.B."/>
            <person name="Gainer-Dewar J."/>
            <person name="Goldberg J."/>
            <person name="Griggs A."/>
            <person name="Gujja S."/>
            <person name="Hansen M."/>
            <person name="Howarth C."/>
            <person name="Imamovic A."/>
            <person name="Ireland A."/>
            <person name="Larimer J."/>
            <person name="McCowan C."/>
            <person name="Murphy C."/>
            <person name="Pearson M."/>
            <person name="Poon T.W."/>
            <person name="Priest M."/>
            <person name="Roberts A."/>
            <person name="Saif S."/>
            <person name="Shea T."/>
            <person name="Sisk P."/>
            <person name="Sykes S."/>
            <person name="Wortman J."/>
            <person name="Nusbaum C."/>
            <person name="Birren B."/>
        </authorList>
    </citation>
    <scope>NUCLEOTIDE SEQUENCE [LARGE SCALE GENOMIC DNA]</scope>
    <source>
        <strain evidence="3 4">ATCC 43076</strain>
    </source>
</reference>
<dbReference type="EMBL" id="AHYT01000004">
    <property type="protein sequence ID" value="EOT29261.1"/>
    <property type="molecule type" value="Genomic_DNA"/>
</dbReference>
<keyword evidence="4" id="KW-1185">Reference proteome</keyword>
<dbReference type="HOGENOM" id="CLU_989180_0_0_9"/>
<keyword evidence="1" id="KW-1133">Transmembrane helix</keyword>
<dbReference type="STRING" id="41997.RV16_GL000857"/>
<dbReference type="AlphaFoldDB" id="S0NIJ4"/>
<feature type="transmembrane region" description="Helical" evidence="1">
    <location>
        <begin position="268"/>
        <end position="285"/>
    </location>
</feature>
<organism evidence="3 4">
    <name type="scientific">Enterococcus saccharolyticus subsp. saccharolyticus ATCC 43076</name>
    <dbReference type="NCBI Taxonomy" id="1139996"/>
    <lineage>
        <taxon>Bacteria</taxon>
        <taxon>Bacillati</taxon>
        <taxon>Bacillota</taxon>
        <taxon>Bacilli</taxon>
        <taxon>Lactobacillales</taxon>
        <taxon>Enterococcaceae</taxon>
        <taxon>Enterococcus</taxon>
    </lineage>
</organism>
<proteinExistence type="predicted"/>
<feature type="transmembrane region" description="Helical" evidence="1">
    <location>
        <begin position="240"/>
        <end position="262"/>
    </location>
</feature>
<dbReference type="Pfam" id="PF13490">
    <property type="entry name" value="zf-HC2"/>
    <property type="match status" value="1"/>
</dbReference>
<keyword evidence="1" id="KW-0812">Transmembrane</keyword>
<dbReference type="OrthoDB" id="6194834at2"/>
<accession>S0NIJ4</accession>
<evidence type="ECO:0000313" key="4">
    <source>
        <dbReference type="Proteomes" id="UP000014136"/>
    </source>
</evidence>
<dbReference type="PATRIC" id="fig|1139996.3.peg.1192"/>
<evidence type="ECO:0000256" key="1">
    <source>
        <dbReference type="SAM" id="Phobius"/>
    </source>
</evidence>
<evidence type="ECO:0000259" key="2">
    <source>
        <dbReference type="Pfam" id="PF13490"/>
    </source>
</evidence>
<name>S0NIJ4_9ENTE</name>
<feature type="transmembrane region" description="Helical" evidence="1">
    <location>
        <begin position="207"/>
        <end position="228"/>
    </location>
</feature>